<dbReference type="PANTHER" id="PTHR38664">
    <property type="entry name" value="SLR0058 PROTEIN"/>
    <property type="match status" value="1"/>
</dbReference>
<dbReference type="PANTHER" id="PTHR38664:SF1">
    <property type="entry name" value="SLR0058 PROTEIN"/>
    <property type="match status" value="1"/>
</dbReference>
<dbReference type="InterPro" id="IPR008769">
    <property type="entry name" value="PhaF_PhaI"/>
</dbReference>
<dbReference type="OrthoDB" id="2112578at2"/>
<evidence type="ECO:0000313" key="2">
    <source>
        <dbReference type="Proteomes" id="UP000366051"/>
    </source>
</evidence>
<evidence type="ECO:0000313" key="1">
    <source>
        <dbReference type="EMBL" id="QGG46959.1"/>
    </source>
</evidence>
<accession>A0A5Q2MZP5</accession>
<name>A0A5Q2MZP5_9FIRM</name>
<dbReference type="EMBL" id="CP045875">
    <property type="protein sequence ID" value="QGG46959.1"/>
    <property type="molecule type" value="Genomic_DNA"/>
</dbReference>
<organism evidence="1 2">
    <name type="scientific">Heliorestis convoluta</name>
    <dbReference type="NCBI Taxonomy" id="356322"/>
    <lineage>
        <taxon>Bacteria</taxon>
        <taxon>Bacillati</taxon>
        <taxon>Bacillota</taxon>
        <taxon>Clostridia</taxon>
        <taxon>Eubacteriales</taxon>
        <taxon>Heliobacteriaceae</taxon>
        <taxon>Heliorestis</taxon>
    </lineage>
</organism>
<keyword evidence="2" id="KW-1185">Reference proteome</keyword>
<protein>
    <recommendedName>
        <fullName evidence="3">Polyhydroxyalkanoate synthesis regulator phasin</fullName>
    </recommendedName>
</protein>
<evidence type="ECO:0008006" key="3">
    <source>
        <dbReference type="Google" id="ProtNLM"/>
    </source>
</evidence>
<gene>
    <name evidence="1" type="ORF">FTV88_0783</name>
</gene>
<reference evidence="2" key="1">
    <citation type="submission" date="2019-11" db="EMBL/GenBank/DDBJ databases">
        <title>Genome sequence of Heliorestis convoluta strain HH, an alkaliphilic and minimalistic phototrophic bacterium from a soda lake in Egypt.</title>
        <authorList>
            <person name="Dewey E.D."/>
            <person name="Stokes L.M."/>
            <person name="Burchell B.M."/>
            <person name="Shaffer K.N."/>
            <person name="Huntington A.M."/>
            <person name="Baker J.M."/>
            <person name="Nadendla S."/>
            <person name="Giglio M.G."/>
            <person name="Touchman J.W."/>
            <person name="Blankenship R.E."/>
            <person name="Madigan M.T."/>
            <person name="Sattley W.M."/>
        </authorList>
    </citation>
    <scope>NUCLEOTIDE SEQUENCE [LARGE SCALE GENOMIC DNA]</scope>
    <source>
        <strain evidence="2">HH</strain>
    </source>
</reference>
<sequence length="122" mass="13887">MKDVFRKTMMAGLGAITITKEKAEQLAEELVKKGELSKEEAAKVVSEVVEKGREQREAISDTIKTEFTRIRGDMGLITRQEYDDLVARIEVIEEKLGIVKEVEVIDQLIEEKQPEQTEPPKE</sequence>
<dbReference type="AlphaFoldDB" id="A0A5Q2MZP5"/>
<dbReference type="RefSeq" id="WP_153724440.1">
    <property type="nucleotide sequence ID" value="NZ_CP045875.1"/>
</dbReference>
<dbReference type="Proteomes" id="UP000366051">
    <property type="component" value="Chromosome"/>
</dbReference>
<dbReference type="KEGG" id="hcv:FTV88_0783"/>
<proteinExistence type="predicted"/>
<dbReference type="NCBIfam" id="NF047773">
    <property type="entry name" value="phas_rel_Lepto"/>
    <property type="match status" value="1"/>
</dbReference>